<proteinExistence type="predicted"/>
<dbReference type="AlphaFoldDB" id="A0A428RKB8"/>
<keyword evidence="2" id="KW-1185">Reference proteome</keyword>
<evidence type="ECO:0000313" key="1">
    <source>
        <dbReference type="EMBL" id="RSL77974.1"/>
    </source>
</evidence>
<accession>A0A428RKB8</accession>
<dbReference type="EMBL" id="NIZV01001047">
    <property type="protein sequence ID" value="RSL77974.1"/>
    <property type="molecule type" value="Genomic_DNA"/>
</dbReference>
<sequence length="102" mass="11398">MRYPSDSSNFDEYCRYLPGQWCPIVTIIGSVLSNGGKTGDPSEPRRFTIETSVYNSLKSALVVFSVAYFLESMKRWHRVKMPMAGALLSITAKIAGRITDTN</sequence>
<protein>
    <submittedName>
        <fullName evidence="1">Uncharacterized protein</fullName>
    </submittedName>
</protein>
<organism evidence="1 2">
    <name type="scientific">Fusarium ambrosium</name>
    <dbReference type="NCBI Taxonomy" id="131363"/>
    <lineage>
        <taxon>Eukaryota</taxon>
        <taxon>Fungi</taxon>
        <taxon>Dikarya</taxon>
        <taxon>Ascomycota</taxon>
        <taxon>Pezizomycotina</taxon>
        <taxon>Sordariomycetes</taxon>
        <taxon>Hypocreomycetidae</taxon>
        <taxon>Hypocreales</taxon>
        <taxon>Nectriaceae</taxon>
        <taxon>Fusarium</taxon>
        <taxon>Fusarium solani species complex</taxon>
    </lineage>
</organism>
<name>A0A428RKB8_9HYPO</name>
<reference evidence="1 2" key="1">
    <citation type="submission" date="2017-06" db="EMBL/GenBank/DDBJ databases">
        <title>Cmopartive genomic analysis of Ambrosia Fusariam Clade fungi.</title>
        <authorList>
            <person name="Stajich J.E."/>
            <person name="Carrillo J."/>
            <person name="Kijimoto T."/>
            <person name="Eskalen A."/>
            <person name="O'Donnell K."/>
            <person name="Kasson M."/>
        </authorList>
    </citation>
    <scope>NUCLEOTIDE SEQUENCE [LARGE SCALE GENOMIC DNA]</scope>
    <source>
        <strain evidence="1 2">NRRL 20438</strain>
    </source>
</reference>
<gene>
    <name evidence="1" type="ORF">CDV31_017293</name>
</gene>
<dbReference type="Proteomes" id="UP000288429">
    <property type="component" value="Unassembled WGS sequence"/>
</dbReference>
<evidence type="ECO:0000313" key="2">
    <source>
        <dbReference type="Proteomes" id="UP000288429"/>
    </source>
</evidence>
<comment type="caution">
    <text evidence="1">The sequence shown here is derived from an EMBL/GenBank/DDBJ whole genome shotgun (WGS) entry which is preliminary data.</text>
</comment>